<evidence type="ECO:0000313" key="12">
    <source>
        <dbReference type="EMBL" id="KAI1883547.1"/>
    </source>
</evidence>
<feature type="compositionally biased region" description="Low complexity" evidence="11">
    <location>
        <begin position="301"/>
        <end position="311"/>
    </location>
</feature>
<evidence type="ECO:0000256" key="8">
    <source>
        <dbReference type="ARBA" id="ARBA00023328"/>
    </source>
</evidence>
<feature type="compositionally biased region" description="Polar residues" evidence="11">
    <location>
        <begin position="147"/>
        <end position="159"/>
    </location>
</feature>
<organism evidence="12 13">
    <name type="scientific">Albula goreensis</name>
    <dbReference type="NCBI Taxonomy" id="1534307"/>
    <lineage>
        <taxon>Eukaryota</taxon>
        <taxon>Metazoa</taxon>
        <taxon>Chordata</taxon>
        <taxon>Craniata</taxon>
        <taxon>Vertebrata</taxon>
        <taxon>Euteleostomi</taxon>
        <taxon>Actinopterygii</taxon>
        <taxon>Neopterygii</taxon>
        <taxon>Teleostei</taxon>
        <taxon>Albuliformes</taxon>
        <taxon>Albulidae</taxon>
        <taxon>Albula</taxon>
    </lineage>
</organism>
<evidence type="ECO:0000256" key="10">
    <source>
        <dbReference type="SAM" id="Coils"/>
    </source>
</evidence>
<feature type="compositionally biased region" description="Polar residues" evidence="11">
    <location>
        <begin position="26"/>
        <end position="36"/>
    </location>
</feature>
<sequence>MAKMLKNIQREIQHKGRNNARKPKKSQASPSISPLNMSSIEKASFLEDDEILTYGNPLHSTALEDDLSPNPGPEAERSKAALKTAGGKVGGDNRARAPRRPSRKVTEQNRGKTSAPQPSASSVQKENQPQAQRKSPSVKSKTRALQREQTNNTDSSAGPTAQDPPPKKSQGATKTVRVKRATRKAVVPALPKKKPVPAHSEVSTPALSQETAPSRSSVTGAGESAMESEPEPSGSVATAVPTRRRRVSSLSSEDLTDEDPSWQAEQDRGTSGSKVREKRKSSSRSSSGRHKKAAEKKRKPSPGSSSDTGPSNKNKRQERDTRNPIDLDVVLDAFQEFVSQYISEQSQQETIESGPVRRAIDALSKMFEDHLTELITNTKELNSLKKENMKVNRTINRKRGRLVEIKNELIMKETQLRRMQKEQKELLERLTDLRKGTTFLYDLRDLLMSYRAHRQKHPEEVEAYGPSSLPALLLEARGVLGTEHQLKNINDSLQQVLDQAGQP</sequence>
<feature type="coiled-coil region" evidence="10">
    <location>
        <begin position="381"/>
        <end position="436"/>
    </location>
</feature>
<proteinExistence type="inferred from homology"/>
<dbReference type="EMBL" id="JAERUA010000023">
    <property type="protein sequence ID" value="KAI1883547.1"/>
    <property type="molecule type" value="Genomic_DNA"/>
</dbReference>
<dbReference type="PANTHER" id="PTHR32222:SF1">
    <property type="entry name" value="CENTROMERE PROTEIN U"/>
    <property type="match status" value="1"/>
</dbReference>
<evidence type="ECO:0000256" key="4">
    <source>
        <dbReference type="ARBA" id="ARBA00016402"/>
    </source>
</evidence>
<evidence type="ECO:0000256" key="2">
    <source>
        <dbReference type="ARBA" id="ARBA00004584"/>
    </source>
</evidence>
<evidence type="ECO:0000256" key="11">
    <source>
        <dbReference type="SAM" id="MobiDB-lite"/>
    </source>
</evidence>
<evidence type="ECO:0000256" key="3">
    <source>
        <dbReference type="ARBA" id="ARBA00010440"/>
    </source>
</evidence>
<accession>A0A8T3CHZ7</accession>
<feature type="compositionally biased region" description="Polar residues" evidence="11">
    <location>
        <begin position="111"/>
        <end position="139"/>
    </location>
</feature>
<dbReference type="PANTHER" id="PTHR32222">
    <property type="entry name" value="CENTROMERE PROTEIN U"/>
    <property type="match status" value="1"/>
</dbReference>
<dbReference type="Proteomes" id="UP000829720">
    <property type="component" value="Unassembled WGS sequence"/>
</dbReference>
<evidence type="ECO:0000256" key="5">
    <source>
        <dbReference type="ARBA" id="ARBA00022454"/>
    </source>
</evidence>
<evidence type="ECO:0000256" key="6">
    <source>
        <dbReference type="ARBA" id="ARBA00023054"/>
    </source>
</evidence>
<feature type="region of interest" description="Disordered" evidence="11">
    <location>
        <begin position="1"/>
        <end position="36"/>
    </location>
</feature>
<comment type="caution">
    <text evidence="12">The sequence shown here is derived from an EMBL/GenBank/DDBJ whole genome shotgun (WGS) entry which is preliminary data.</text>
</comment>
<evidence type="ECO:0000256" key="9">
    <source>
        <dbReference type="ARBA" id="ARBA00031456"/>
    </source>
</evidence>
<dbReference type="AlphaFoldDB" id="A0A8T3CHZ7"/>
<dbReference type="GO" id="GO:0000775">
    <property type="term" value="C:chromosome, centromeric region"/>
    <property type="evidence" value="ECO:0007669"/>
    <property type="project" value="UniProtKB-SubCell"/>
</dbReference>
<reference evidence="12" key="1">
    <citation type="submission" date="2021-01" db="EMBL/GenBank/DDBJ databases">
        <authorList>
            <person name="Zahm M."/>
            <person name="Roques C."/>
            <person name="Cabau C."/>
            <person name="Klopp C."/>
            <person name="Donnadieu C."/>
            <person name="Jouanno E."/>
            <person name="Lampietro C."/>
            <person name="Louis A."/>
            <person name="Herpin A."/>
            <person name="Echchiki A."/>
            <person name="Berthelot C."/>
            <person name="Parey E."/>
            <person name="Roest-Crollius H."/>
            <person name="Braasch I."/>
            <person name="Postlethwait J."/>
            <person name="Bobe J."/>
            <person name="Montfort J."/>
            <person name="Bouchez O."/>
            <person name="Begum T."/>
            <person name="Mejri S."/>
            <person name="Adams A."/>
            <person name="Chen W.-J."/>
            <person name="Guiguen Y."/>
        </authorList>
    </citation>
    <scope>NUCLEOTIDE SEQUENCE</scope>
    <source>
        <tissue evidence="12">Blood</tissue>
    </source>
</reference>
<dbReference type="Pfam" id="PF13097">
    <property type="entry name" value="CENP-U"/>
    <property type="match status" value="1"/>
</dbReference>
<dbReference type="OrthoDB" id="8959258at2759"/>
<feature type="compositionally biased region" description="Basic residues" evidence="11">
    <location>
        <begin position="15"/>
        <end position="25"/>
    </location>
</feature>
<keyword evidence="5" id="KW-0158">Chromosome</keyword>
<keyword evidence="7" id="KW-0539">Nucleus</keyword>
<keyword evidence="8" id="KW-0137">Centromere</keyword>
<keyword evidence="6 10" id="KW-0175">Coiled coil</keyword>
<feature type="region of interest" description="Disordered" evidence="11">
    <location>
        <begin position="56"/>
        <end position="325"/>
    </location>
</feature>
<gene>
    <name evidence="12" type="ORF">AGOR_G00232710</name>
</gene>
<feature type="compositionally biased region" description="Basic and acidic residues" evidence="11">
    <location>
        <begin position="315"/>
        <end position="325"/>
    </location>
</feature>
<dbReference type="InterPro" id="IPR025214">
    <property type="entry name" value="CENP-U"/>
</dbReference>
<comment type="similarity">
    <text evidence="3">Belongs to the CENP-U/AME1 family.</text>
</comment>
<keyword evidence="13" id="KW-1185">Reference proteome</keyword>
<protein>
    <recommendedName>
        <fullName evidence="4">Centromere protein U</fullName>
    </recommendedName>
    <alternativeName>
        <fullName evidence="9">MLF1-interacting protein</fullName>
    </alternativeName>
</protein>
<evidence type="ECO:0000313" key="13">
    <source>
        <dbReference type="Proteomes" id="UP000829720"/>
    </source>
</evidence>
<evidence type="ECO:0000256" key="1">
    <source>
        <dbReference type="ARBA" id="ARBA00004123"/>
    </source>
</evidence>
<feature type="compositionally biased region" description="Basic residues" evidence="11">
    <location>
        <begin position="276"/>
        <end position="300"/>
    </location>
</feature>
<name>A0A8T3CHZ7_9TELE</name>
<feature type="compositionally biased region" description="Polar residues" evidence="11">
    <location>
        <begin position="201"/>
        <end position="219"/>
    </location>
</feature>
<dbReference type="GO" id="GO:0005634">
    <property type="term" value="C:nucleus"/>
    <property type="evidence" value="ECO:0007669"/>
    <property type="project" value="UniProtKB-SubCell"/>
</dbReference>
<comment type="subcellular location">
    <subcellularLocation>
        <location evidence="2">Chromosome</location>
        <location evidence="2">Centromere</location>
    </subcellularLocation>
    <subcellularLocation>
        <location evidence="1">Nucleus</location>
    </subcellularLocation>
</comment>
<evidence type="ECO:0000256" key="7">
    <source>
        <dbReference type="ARBA" id="ARBA00023242"/>
    </source>
</evidence>